<reference evidence="2" key="1">
    <citation type="journal article" date="2019" name="Int. J. Syst. Evol. Microbiol.">
        <title>The Global Catalogue of Microorganisms (GCM) 10K type strain sequencing project: providing services to taxonomists for standard genome sequencing and annotation.</title>
        <authorList>
            <consortium name="The Broad Institute Genomics Platform"/>
            <consortium name="The Broad Institute Genome Sequencing Center for Infectious Disease"/>
            <person name="Wu L."/>
            <person name="Ma J."/>
        </authorList>
    </citation>
    <scope>NUCLEOTIDE SEQUENCE [LARGE SCALE GENOMIC DNA]</scope>
    <source>
        <strain evidence="2">JCM 16704</strain>
    </source>
</reference>
<comment type="caution">
    <text evidence="1">The sequence shown here is derived from an EMBL/GenBank/DDBJ whole genome shotgun (WGS) entry which is preliminary data.</text>
</comment>
<dbReference type="Proteomes" id="UP001500101">
    <property type="component" value="Unassembled WGS sequence"/>
</dbReference>
<name>A0ABP7Z4E8_9SPHI</name>
<keyword evidence="2" id="KW-1185">Reference proteome</keyword>
<gene>
    <name evidence="1" type="ORF">GCM10022216_32610</name>
</gene>
<evidence type="ECO:0000313" key="2">
    <source>
        <dbReference type="Proteomes" id="UP001500101"/>
    </source>
</evidence>
<evidence type="ECO:0000313" key="1">
    <source>
        <dbReference type="EMBL" id="GAA4147030.1"/>
    </source>
</evidence>
<dbReference type="RefSeq" id="WP_344675862.1">
    <property type="nucleotide sequence ID" value="NZ_BAAAZI010000013.1"/>
</dbReference>
<accession>A0ABP7Z4E8</accession>
<protein>
    <submittedName>
        <fullName evidence="1">Uncharacterized protein</fullName>
    </submittedName>
</protein>
<organism evidence="1 2">
    <name type="scientific">Sphingobacterium kyonggiense</name>
    <dbReference type="NCBI Taxonomy" id="714075"/>
    <lineage>
        <taxon>Bacteria</taxon>
        <taxon>Pseudomonadati</taxon>
        <taxon>Bacteroidota</taxon>
        <taxon>Sphingobacteriia</taxon>
        <taxon>Sphingobacteriales</taxon>
        <taxon>Sphingobacteriaceae</taxon>
        <taxon>Sphingobacterium</taxon>
    </lineage>
</organism>
<proteinExistence type="predicted"/>
<sequence length="158" mass="17787">MGYNIAGLVIKGTPTQETLEAILGDKYVFEKEIDFEEASSSQRPKERLDVLQTGSGVFLLFDLMDGIHPPPTDLEIIHFIISDVSDTYYLDKYEQGELVSHMVISEGEIAEASGEAIFDPEDALEDFVFHQAAQYLELSEGENIWDATFIRNRYLGES</sequence>
<dbReference type="EMBL" id="BAAAZI010000013">
    <property type="protein sequence ID" value="GAA4147030.1"/>
    <property type="molecule type" value="Genomic_DNA"/>
</dbReference>